<feature type="short sequence motif" description="Gly-cisPro motif, important for rejection of L-amino acids" evidence="2">
    <location>
        <begin position="137"/>
        <end position="138"/>
    </location>
</feature>
<evidence type="ECO:0000256" key="2">
    <source>
        <dbReference type="HAMAP-Rule" id="MF_00518"/>
    </source>
</evidence>
<sequence>MRLVIQRVNSAEVSVSDKTVGKIGKGLFVLIGIKKGDSQKDADILADKLVKLRVMADSSSKMNLSVKDANAQILSVSQFTLYANTKDGNRPSFIEAEEPEKAKELYEYFVSKLKNSGLVIETGEFGEYMKINCELDGPVTVILES</sequence>
<dbReference type="GO" id="GO:0043908">
    <property type="term" value="F:Ser(Gly)-tRNA(Ala) hydrolase activity"/>
    <property type="evidence" value="ECO:0007669"/>
    <property type="project" value="UniProtKB-UniRule"/>
</dbReference>
<dbReference type="FunFam" id="3.50.80.10:FF:000001">
    <property type="entry name" value="D-aminoacyl-tRNA deacylase"/>
    <property type="match status" value="1"/>
</dbReference>
<protein>
    <recommendedName>
        <fullName evidence="2">D-aminoacyl-tRNA deacylase</fullName>
        <shortName evidence="2">DTD</shortName>
        <ecNumber evidence="2">3.1.1.96</ecNumber>
    </recommendedName>
    <alternativeName>
        <fullName evidence="2">Gly-tRNA(Ala) deacylase</fullName>
        <ecNumber evidence="2">3.1.1.-</ecNumber>
    </alternativeName>
</protein>
<dbReference type="PANTHER" id="PTHR10472">
    <property type="entry name" value="D-TYROSYL-TRNA TYR DEACYLASE"/>
    <property type="match status" value="1"/>
</dbReference>
<organism evidence="3 4">
    <name type="scientific">Candidatus Woesebacteria bacterium RIFCSPHIGHO2_01_FULL_44_21</name>
    <dbReference type="NCBI Taxonomy" id="1802503"/>
    <lineage>
        <taxon>Bacteria</taxon>
        <taxon>Candidatus Woeseibacteriota</taxon>
    </lineage>
</organism>
<dbReference type="GO" id="GO:0005737">
    <property type="term" value="C:cytoplasm"/>
    <property type="evidence" value="ECO:0007669"/>
    <property type="project" value="UniProtKB-SubCell"/>
</dbReference>
<evidence type="ECO:0000313" key="4">
    <source>
        <dbReference type="Proteomes" id="UP000178870"/>
    </source>
</evidence>
<dbReference type="GO" id="GO:0051500">
    <property type="term" value="F:D-tyrosyl-tRNA(Tyr) deacylase activity"/>
    <property type="evidence" value="ECO:0007669"/>
    <property type="project" value="TreeGrafter"/>
</dbReference>
<proteinExistence type="inferred from homology"/>
<dbReference type="PANTHER" id="PTHR10472:SF5">
    <property type="entry name" value="D-AMINOACYL-TRNA DEACYLASE 1"/>
    <property type="match status" value="1"/>
</dbReference>
<dbReference type="Pfam" id="PF02580">
    <property type="entry name" value="Tyr_Deacylase"/>
    <property type="match status" value="1"/>
</dbReference>
<dbReference type="NCBIfam" id="TIGR00256">
    <property type="entry name" value="D-aminoacyl-tRNA deacylase"/>
    <property type="match status" value="1"/>
</dbReference>
<comment type="catalytic activity">
    <reaction evidence="2">
        <text>glycyl-tRNA(Ala) + H2O = tRNA(Ala) + glycine + H(+)</text>
        <dbReference type="Rhea" id="RHEA:53744"/>
        <dbReference type="Rhea" id="RHEA-COMP:9657"/>
        <dbReference type="Rhea" id="RHEA-COMP:13640"/>
        <dbReference type="ChEBI" id="CHEBI:15377"/>
        <dbReference type="ChEBI" id="CHEBI:15378"/>
        <dbReference type="ChEBI" id="CHEBI:57305"/>
        <dbReference type="ChEBI" id="CHEBI:78442"/>
        <dbReference type="ChEBI" id="CHEBI:78522"/>
    </reaction>
</comment>
<keyword evidence="2" id="KW-0694">RNA-binding</keyword>
<comment type="similarity">
    <text evidence="1 2">Belongs to the DTD family.</text>
</comment>
<reference evidence="3 4" key="1">
    <citation type="journal article" date="2016" name="Nat. Commun.">
        <title>Thousands of microbial genomes shed light on interconnected biogeochemical processes in an aquifer system.</title>
        <authorList>
            <person name="Anantharaman K."/>
            <person name="Brown C.T."/>
            <person name="Hug L.A."/>
            <person name="Sharon I."/>
            <person name="Castelle C.J."/>
            <person name="Probst A.J."/>
            <person name="Thomas B.C."/>
            <person name="Singh A."/>
            <person name="Wilkins M.J."/>
            <person name="Karaoz U."/>
            <person name="Brodie E.L."/>
            <person name="Williams K.H."/>
            <person name="Hubbard S.S."/>
            <person name="Banfield J.F."/>
        </authorList>
    </citation>
    <scope>NUCLEOTIDE SEQUENCE [LARGE SCALE GENOMIC DNA]</scope>
</reference>
<comment type="domain">
    <text evidence="2">A Gly-cisPro motif from one monomer fits into the active site of the other monomer to allow specific chiral rejection of L-amino acids.</text>
</comment>
<dbReference type="HAMAP" id="MF_00518">
    <property type="entry name" value="Deacylase_Dtd"/>
    <property type="match status" value="1"/>
</dbReference>
<keyword evidence="2" id="KW-0963">Cytoplasm</keyword>
<keyword evidence="2" id="KW-0378">Hydrolase</keyword>
<dbReference type="EC" id="3.1.1.-" evidence="2"/>
<dbReference type="Gene3D" id="3.50.80.10">
    <property type="entry name" value="D-tyrosyl-tRNA(Tyr) deacylase"/>
    <property type="match status" value="1"/>
</dbReference>
<dbReference type="AlphaFoldDB" id="A0A1F7YWB0"/>
<dbReference type="Proteomes" id="UP000178870">
    <property type="component" value="Unassembled WGS sequence"/>
</dbReference>
<comment type="catalytic activity">
    <reaction evidence="2">
        <text>a D-aminoacyl-tRNA + H2O = a tRNA + a D-alpha-amino acid + H(+)</text>
        <dbReference type="Rhea" id="RHEA:13953"/>
        <dbReference type="Rhea" id="RHEA-COMP:10123"/>
        <dbReference type="Rhea" id="RHEA-COMP:10124"/>
        <dbReference type="ChEBI" id="CHEBI:15377"/>
        <dbReference type="ChEBI" id="CHEBI:15378"/>
        <dbReference type="ChEBI" id="CHEBI:59871"/>
        <dbReference type="ChEBI" id="CHEBI:78442"/>
        <dbReference type="ChEBI" id="CHEBI:79333"/>
        <dbReference type="EC" id="3.1.1.96"/>
    </reaction>
</comment>
<dbReference type="InterPro" id="IPR023509">
    <property type="entry name" value="DTD-like_sf"/>
</dbReference>
<accession>A0A1F7YWB0</accession>
<comment type="subunit">
    <text evidence="2">Homodimer.</text>
</comment>
<comment type="subcellular location">
    <subcellularLocation>
        <location evidence="2">Cytoplasm</location>
    </subcellularLocation>
</comment>
<dbReference type="GO" id="GO:0000049">
    <property type="term" value="F:tRNA binding"/>
    <property type="evidence" value="ECO:0007669"/>
    <property type="project" value="UniProtKB-UniRule"/>
</dbReference>
<keyword evidence="2" id="KW-0820">tRNA-binding</keyword>
<comment type="function">
    <text evidence="2">An aminoacyl-tRNA editing enzyme that deacylates mischarged D-aminoacyl-tRNAs. Also deacylates mischarged glycyl-tRNA(Ala), protecting cells against glycine mischarging by AlaRS. Acts via tRNA-based rather than protein-based catalysis; rejects L-amino acids rather than detecting D-amino acids in the active site. By recycling D-aminoacyl-tRNA to D-amino acids and free tRNA molecules, this enzyme counteracts the toxicity associated with the formation of D-aminoacyl-tRNA entities in vivo and helps enforce protein L-homochirality.</text>
</comment>
<dbReference type="InterPro" id="IPR003732">
    <property type="entry name" value="Daa-tRNA_deacyls_DTD"/>
</dbReference>
<dbReference type="EMBL" id="MGGP01000024">
    <property type="protein sequence ID" value="OGM31557.1"/>
    <property type="molecule type" value="Genomic_DNA"/>
</dbReference>
<dbReference type="SUPFAM" id="SSF69500">
    <property type="entry name" value="DTD-like"/>
    <property type="match status" value="1"/>
</dbReference>
<comment type="caution">
    <text evidence="3">The sequence shown here is derived from an EMBL/GenBank/DDBJ whole genome shotgun (WGS) entry which is preliminary data.</text>
</comment>
<dbReference type="EC" id="3.1.1.96" evidence="2"/>
<evidence type="ECO:0000313" key="3">
    <source>
        <dbReference type="EMBL" id="OGM31557.1"/>
    </source>
</evidence>
<dbReference type="GO" id="GO:0106026">
    <property type="term" value="F:Gly-tRNA(Ala) deacylase activity"/>
    <property type="evidence" value="ECO:0007669"/>
    <property type="project" value="UniProtKB-UniRule"/>
</dbReference>
<evidence type="ECO:0000256" key="1">
    <source>
        <dbReference type="ARBA" id="ARBA00009673"/>
    </source>
</evidence>
<name>A0A1F7YWB0_9BACT</name>
<dbReference type="GO" id="GO:0019478">
    <property type="term" value="P:D-amino acid catabolic process"/>
    <property type="evidence" value="ECO:0007669"/>
    <property type="project" value="UniProtKB-UniRule"/>
</dbReference>
<gene>
    <name evidence="2" type="primary">dtd</name>
    <name evidence="3" type="ORF">A2803_02365</name>
</gene>